<sequence>MKKLIPVFFLLVITGCQTKVSESETNEKSGPPVNYNPEAKLEQLGITLRPIGKPVANYVHAVRTGNLLFLAGKGPKQASGENVVGKLGSDLSVEEGYNAAREAGINQLSVLKEELGDLSKMKRIVKVKGMVNAIPEFTDHSKVINGYSDLMVEVFGDHGKHSRAAVGMGSLPGNMAVEVEMVVEVWEN</sequence>
<dbReference type="PANTHER" id="PTHR43760">
    <property type="entry name" value="ENDORIBONUCLEASE-RELATED"/>
    <property type="match status" value="1"/>
</dbReference>
<dbReference type="InterPro" id="IPR013813">
    <property type="entry name" value="Endoribo_LPSP/chorism_mut-like"/>
</dbReference>
<gene>
    <name evidence="2" type="ORF">V1I91_03355</name>
</gene>
<protein>
    <submittedName>
        <fullName evidence="2">RidA family protein</fullName>
    </submittedName>
</protein>
<evidence type="ECO:0000259" key="1">
    <source>
        <dbReference type="Pfam" id="PF14588"/>
    </source>
</evidence>
<dbReference type="Pfam" id="PF14588">
    <property type="entry name" value="YjgF_endoribonc"/>
    <property type="match status" value="1"/>
</dbReference>
<dbReference type="PANTHER" id="PTHR43760:SF1">
    <property type="entry name" value="ENDORIBONUCLEASE L-PSP_CHORISMATE MUTASE-LIKE DOMAIN-CONTAINING PROTEIN"/>
    <property type="match status" value="1"/>
</dbReference>
<comment type="caution">
    <text evidence="2">The sequence shown here is derived from an EMBL/GenBank/DDBJ whole genome shotgun (WGS) entry which is preliminary data.</text>
</comment>
<accession>A0ABU7IQC3</accession>
<proteinExistence type="predicted"/>
<dbReference type="PROSITE" id="PS51257">
    <property type="entry name" value="PROKAR_LIPOPROTEIN"/>
    <property type="match status" value="1"/>
</dbReference>
<keyword evidence="3" id="KW-1185">Reference proteome</keyword>
<name>A0ABU7IQC3_9FLAO</name>
<dbReference type="InterPro" id="IPR035959">
    <property type="entry name" value="RutC-like_sf"/>
</dbReference>
<dbReference type="Proteomes" id="UP001356308">
    <property type="component" value="Unassembled WGS sequence"/>
</dbReference>
<organism evidence="2 3">
    <name type="scientific">Maribacter cobaltidurans</name>
    <dbReference type="NCBI Taxonomy" id="1178778"/>
    <lineage>
        <taxon>Bacteria</taxon>
        <taxon>Pseudomonadati</taxon>
        <taxon>Bacteroidota</taxon>
        <taxon>Flavobacteriia</taxon>
        <taxon>Flavobacteriales</taxon>
        <taxon>Flavobacteriaceae</taxon>
        <taxon>Maribacter</taxon>
    </lineage>
</organism>
<evidence type="ECO:0000313" key="2">
    <source>
        <dbReference type="EMBL" id="MEE1975090.1"/>
    </source>
</evidence>
<dbReference type="SUPFAM" id="SSF55298">
    <property type="entry name" value="YjgF-like"/>
    <property type="match status" value="1"/>
</dbReference>
<dbReference type="RefSeq" id="WP_272649906.1">
    <property type="nucleotide sequence ID" value="NZ_JAZDDG010000001.1"/>
</dbReference>
<dbReference type="EMBL" id="JAZDDG010000001">
    <property type="protein sequence ID" value="MEE1975090.1"/>
    <property type="molecule type" value="Genomic_DNA"/>
</dbReference>
<reference evidence="2 3" key="1">
    <citation type="submission" date="2024-01" db="EMBL/GenBank/DDBJ databases">
        <title>Maribacter spp. originated from different algae showed divergent polysaccharides utilization ability.</title>
        <authorList>
            <person name="Wang H."/>
            <person name="Wu Y."/>
        </authorList>
    </citation>
    <scope>NUCLEOTIDE SEQUENCE [LARGE SCALE GENOMIC DNA]</scope>
    <source>
        <strain evidence="2 3">PR1</strain>
    </source>
</reference>
<dbReference type="CDD" id="cd02199">
    <property type="entry name" value="YjgF_YER057c_UK114_like_1"/>
    <property type="match status" value="1"/>
</dbReference>
<dbReference type="Gene3D" id="3.30.1330.40">
    <property type="entry name" value="RutC-like"/>
    <property type="match status" value="1"/>
</dbReference>
<evidence type="ECO:0000313" key="3">
    <source>
        <dbReference type="Proteomes" id="UP001356308"/>
    </source>
</evidence>
<feature type="domain" description="Endoribonuclease L-PSP/chorismate mutase-like" evidence="1">
    <location>
        <begin position="39"/>
        <end position="179"/>
    </location>
</feature>